<sequence length="216" mass="24469">MGEAWRCLIATDLDNCTYMLHNSGENRVYDPVASDPLQHATYGPYLALCLQSTPNPTISLRCCLFHDEEGPLILLQPPFLKYDPFIRLATAKGYVVGLTEDGIPYLWQDVDIRLGIYQTTSPKTVPSYFPPPSRLPKRAGLTQLVASVARYSGLDSLVLCALTTENRLMVYRRGLDEDWCCIRNVLGRRHSSRHRHHRVHPLHRVSAGRHSDSLKD</sequence>
<evidence type="ECO:0000256" key="1">
    <source>
        <dbReference type="SAM" id="MobiDB-lite"/>
    </source>
</evidence>
<gene>
    <name evidence="2" type="ORF">CC85DRAFT_94230</name>
</gene>
<evidence type="ECO:0000313" key="2">
    <source>
        <dbReference type="EMBL" id="KLT42240.1"/>
    </source>
</evidence>
<proteinExistence type="predicted"/>
<feature type="compositionally biased region" description="Basic residues" evidence="1">
    <location>
        <begin position="193"/>
        <end position="207"/>
    </location>
</feature>
<evidence type="ECO:0000313" key="3">
    <source>
        <dbReference type="Proteomes" id="UP000053611"/>
    </source>
</evidence>
<accession>A0A0J0XM85</accession>
<keyword evidence="3" id="KW-1185">Reference proteome</keyword>
<reference evidence="2 3" key="1">
    <citation type="submission" date="2015-03" db="EMBL/GenBank/DDBJ databases">
        <title>Genomics and transcriptomics of the oil-accumulating basidiomycete yeast T. oleaginosus allow insights into substrate utilization and the diverse evolutionary trajectories of mating systems in fungi.</title>
        <authorList>
            <consortium name="DOE Joint Genome Institute"/>
            <person name="Kourist R."/>
            <person name="Kracht O."/>
            <person name="Bracharz F."/>
            <person name="Lipzen A."/>
            <person name="Nolan M."/>
            <person name="Ohm R."/>
            <person name="Grigoriev I."/>
            <person name="Sun S."/>
            <person name="Heitman J."/>
            <person name="Bruck T."/>
            <person name="Nowrousian M."/>
        </authorList>
    </citation>
    <scope>NUCLEOTIDE SEQUENCE [LARGE SCALE GENOMIC DNA]</scope>
    <source>
        <strain evidence="2 3">IBC0246</strain>
    </source>
</reference>
<organism evidence="2 3">
    <name type="scientific">Cutaneotrichosporon oleaginosum</name>
    <dbReference type="NCBI Taxonomy" id="879819"/>
    <lineage>
        <taxon>Eukaryota</taxon>
        <taxon>Fungi</taxon>
        <taxon>Dikarya</taxon>
        <taxon>Basidiomycota</taxon>
        <taxon>Agaricomycotina</taxon>
        <taxon>Tremellomycetes</taxon>
        <taxon>Trichosporonales</taxon>
        <taxon>Trichosporonaceae</taxon>
        <taxon>Cutaneotrichosporon</taxon>
    </lineage>
</organism>
<dbReference type="RefSeq" id="XP_018278731.1">
    <property type="nucleotide sequence ID" value="XM_018427533.1"/>
</dbReference>
<dbReference type="Proteomes" id="UP000053611">
    <property type="component" value="Unassembled WGS sequence"/>
</dbReference>
<protein>
    <submittedName>
        <fullName evidence="2">Uncharacterized protein</fullName>
    </submittedName>
</protein>
<dbReference type="AlphaFoldDB" id="A0A0J0XM85"/>
<dbReference type="EMBL" id="KQ087207">
    <property type="protein sequence ID" value="KLT42240.1"/>
    <property type="molecule type" value="Genomic_DNA"/>
</dbReference>
<name>A0A0J0XM85_9TREE</name>
<dbReference type="GeneID" id="28988136"/>
<feature type="region of interest" description="Disordered" evidence="1">
    <location>
        <begin position="193"/>
        <end position="216"/>
    </location>
</feature>